<keyword evidence="2" id="KW-1185">Reference proteome</keyword>
<sequence>MTTVLHASDPAQFLSLVPALAGFTPRRSLVLLPFAQSRAHGAMRMDLPVDRSALDEYVDAAIGLVSRVTGTEAIAVVVYSDDHPQRTPDGVVLPETVLVEELVTLAVASGLRIVDALCVMTDGWSCYLDDDPAVRTLSGIPAAPTVAGDVDPAVDQYTGGMLPPSDLGEMERVERALGELEAALSLEETKSVARVDPQAIAATLLLDDMPQFFESLIERPPDAETPFVTAALLWCLDRPAIRDAALLQWATDLPTGLRAWEAQLAFSMDGAAIPDDLGRMIIGQGPGPDLDRLRAALVVARTAAACAPHAFRPAPLTMAAWMSWALGRSTNASQYLEQARRIAPGYPMAHLLEALIDGAVLPEWAFRRGGRPMDAT</sequence>
<name>A0A7W9FBH2_9MICO</name>
<evidence type="ECO:0000313" key="1">
    <source>
        <dbReference type="EMBL" id="MBB5743170.1"/>
    </source>
</evidence>
<comment type="caution">
    <text evidence="1">The sequence shown here is derived from an EMBL/GenBank/DDBJ whole genome shotgun (WGS) entry which is preliminary data.</text>
</comment>
<dbReference type="AlphaFoldDB" id="A0A7W9FBH2"/>
<protein>
    <recommendedName>
        <fullName evidence="3">DUF4192 family protein</fullName>
    </recommendedName>
</protein>
<gene>
    <name evidence="1" type="ORF">HD600_001667</name>
</gene>
<dbReference type="RefSeq" id="WP_184282932.1">
    <property type="nucleotide sequence ID" value="NZ_BAAAPG010000001.1"/>
</dbReference>
<dbReference type="Pfam" id="PF13830">
    <property type="entry name" value="DUF4192"/>
    <property type="match status" value="2"/>
</dbReference>
<dbReference type="Proteomes" id="UP000517712">
    <property type="component" value="Unassembled WGS sequence"/>
</dbReference>
<reference evidence="1 2" key="1">
    <citation type="submission" date="2020-08" db="EMBL/GenBank/DDBJ databases">
        <title>Sequencing the genomes of 1000 actinobacteria strains.</title>
        <authorList>
            <person name="Klenk H.-P."/>
        </authorList>
    </citation>
    <scope>NUCLEOTIDE SEQUENCE [LARGE SCALE GENOMIC DNA]</scope>
    <source>
        <strain evidence="1 2">DSM 24823</strain>
    </source>
</reference>
<dbReference type="EMBL" id="JACHMU010000001">
    <property type="protein sequence ID" value="MBB5743170.1"/>
    <property type="molecule type" value="Genomic_DNA"/>
</dbReference>
<accession>A0A7W9FBH2</accession>
<dbReference type="InterPro" id="IPR025447">
    <property type="entry name" value="DUF4192"/>
</dbReference>
<evidence type="ECO:0000313" key="2">
    <source>
        <dbReference type="Proteomes" id="UP000517712"/>
    </source>
</evidence>
<proteinExistence type="predicted"/>
<organism evidence="1 2">
    <name type="scientific">Microbacterium ginsengiterrae</name>
    <dbReference type="NCBI Taxonomy" id="546115"/>
    <lineage>
        <taxon>Bacteria</taxon>
        <taxon>Bacillati</taxon>
        <taxon>Actinomycetota</taxon>
        <taxon>Actinomycetes</taxon>
        <taxon>Micrococcales</taxon>
        <taxon>Microbacteriaceae</taxon>
        <taxon>Microbacterium</taxon>
    </lineage>
</organism>
<evidence type="ECO:0008006" key="3">
    <source>
        <dbReference type="Google" id="ProtNLM"/>
    </source>
</evidence>